<keyword evidence="1" id="KW-1133">Transmembrane helix</keyword>
<feature type="transmembrane region" description="Helical" evidence="1">
    <location>
        <begin position="17"/>
        <end position="38"/>
    </location>
</feature>
<keyword evidence="1" id="KW-0472">Membrane</keyword>
<sequence length="86" mass="9512">MLADETPIKGVRYNVQLLLNGWVLSALLWCFGSGIQFVAGSVLDGWLVRIGFYIEVVGWACGLISAVVFMMLIGIYFTGRRKGKIL</sequence>
<evidence type="ECO:0000313" key="2">
    <source>
        <dbReference type="EMBL" id="SBW85265.1"/>
    </source>
</evidence>
<gene>
    <name evidence="2" type="ORF">PVE_P0225</name>
</gene>
<geneLocation type="plasmid" evidence="3">
    <name>pve_Plasmid</name>
</geneLocation>
<evidence type="ECO:0000256" key="1">
    <source>
        <dbReference type="SAM" id="Phobius"/>
    </source>
</evidence>
<keyword evidence="1" id="KW-0812">Transmembrane</keyword>
<keyword evidence="2" id="KW-0614">Plasmid</keyword>
<name>A0A1D3KAK9_PSEVE</name>
<dbReference type="AlphaFoldDB" id="A0A1D3KAK9"/>
<feature type="transmembrane region" description="Helical" evidence="1">
    <location>
        <begin position="50"/>
        <end position="77"/>
    </location>
</feature>
<dbReference type="EMBL" id="LT599585">
    <property type="protein sequence ID" value="SBW85265.1"/>
    <property type="molecule type" value="Genomic_DNA"/>
</dbReference>
<dbReference type="Proteomes" id="UP000245431">
    <property type="component" value="Plasmid PVE_plasmid"/>
</dbReference>
<reference evidence="3" key="1">
    <citation type="submission" date="2016-07" db="EMBL/GenBank/DDBJ databases">
        <authorList>
            <person name="Florea S."/>
            <person name="Webb J.S."/>
            <person name="Jaromczyk J."/>
            <person name="Schardl C.L."/>
        </authorList>
    </citation>
    <scope>NUCLEOTIDE SEQUENCE [LARGE SCALE GENOMIC DNA]</scope>
    <source>
        <strain evidence="3">1YdBTEX2</strain>
        <plasmid evidence="3">Plasmid pve_Plasmid</plasmid>
    </source>
</reference>
<protein>
    <submittedName>
        <fullName evidence="2">Conserved hypothetical membrane protein</fullName>
    </submittedName>
</protein>
<organism evidence="2 3">
    <name type="scientific">Pseudomonas veronii 1YdBTEX2</name>
    <dbReference type="NCBI Taxonomy" id="1295141"/>
    <lineage>
        <taxon>Bacteria</taxon>
        <taxon>Pseudomonadati</taxon>
        <taxon>Pseudomonadota</taxon>
        <taxon>Gammaproteobacteria</taxon>
        <taxon>Pseudomonadales</taxon>
        <taxon>Pseudomonadaceae</taxon>
        <taxon>Pseudomonas</taxon>
    </lineage>
</organism>
<evidence type="ECO:0000313" key="3">
    <source>
        <dbReference type="Proteomes" id="UP000245431"/>
    </source>
</evidence>
<accession>A0A1D3KAK9</accession>
<proteinExistence type="predicted"/>